<dbReference type="SUPFAM" id="SSF53756">
    <property type="entry name" value="UDP-Glycosyltransferase/glycogen phosphorylase"/>
    <property type="match status" value="1"/>
</dbReference>
<dbReference type="AlphaFoldDB" id="A0A1F5GEH9"/>
<evidence type="ECO:0000313" key="4">
    <source>
        <dbReference type="EMBL" id="OGD90245.1"/>
    </source>
</evidence>
<evidence type="ECO:0000259" key="3">
    <source>
        <dbReference type="Pfam" id="PF13439"/>
    </source>
</evidence>
<evidence type="ECO:0008006" key="6">
    <source>
        <dbReference type="Google" id="ProtNLM"/>
    </source>
</evidence>
<evidence type="ECO:0000256" key="1">
    <source>
        <dbReference type="ARBA" id="ARBA00022679"/>
    </source>
</evidence>
<evidence type="ECO:0000259" key="2">
    <source>
        <dbReference type="Pfam" id="PF00534"/>
    </source>
</evidence>
<accession>A0A1F5GEH9</accession>
<dbReference type="InterPro" id="IPR028098">
    <property type="entry name" value="Glyco_trans_4-like_N"/>
</dbReference>
<gene>
    <name evidence="4" type="ORF">A3D07_04175</name>
</gene>
<organism evidence="4 5">
    <name type="scientific">Candidatus Curtissbacteria bacterium RIFCSPHIGHO2_02_FULL_42_15</name>
    <dbReference type="NCBI Taxonomy" id="1797716"/>
    <lineage>
        <taxon>Bacteria</taxon>
        <taxon>Candidatus Curtissiibacteriota</taxon>
    </lineage>
</organism>
<evidence type="ECO:0000313" key="5">
    <source>
        <dbReference type="Proteomes" id="UP000177124"/>
    </source>
</evidence>
<dbReference type="CDD" id="cd03809">
    <property type="entry name" value="GT4_MtfB-like"/>
    <property type="match status" value="1"/>
</dbReference>
<comment type="caution">
    <text evidence="4">The sequence shown here is derived from an EMBL/GenBank/DDBJ whole genome shotgun (WGS) entry which is preliminary data.</text>
</comment>
<dbReference type="Proteomes" id="UP000177124">
    <property type="component" value="Unassembled WGS sequence"/>
</dbReference>
<name>A0A1F5GEH9_9BACT</name>
<keyword evidence="1" id="KW-0808">Transferase</keyword>
<dbReference type="GO" id="GO:0016757">
    <property type="term" value="F:glycosyltransferase activity"/>
    <property type="evidence" value="ECO:0007669"/>
    <property type="project" value="InterPro"/>
</dbReference>
<dbReference type="InterPro" id="IPR001296">
    <property type="entry name" value="Glyco_trans_1"/>
</dbReference>
<feature type="domain" description="Glycosyl transferase family 1" evidence="2">
    <location>
        <begin position="164"/>
        <end position="308"/>
    </location>
</feature>
<dbReference type="Pfam" id="PF00534">
    <property type="entry name" value="Glycos_transf_1"/>
    <property type="match status" value="1"/>
</dbReference>
<dbReference type="Pfam" id="PF13439">
    <property type="entry name" value="Glyco_transf_4"/>
    <property type="match status" value="1"/>
</dbReference>
<dbReference type="EMBL" id="MFBF01000050">
    <property type="protein sequence ID" value="OGD90245.1"/>
    <property type="molecule type" value="Genomic_DNA"/>
</dbReference>
<protein>
    <recommendedName>
        <fullName evidence="6">Glycosyl transferase family 1 domain-containing protein</fullName>
    </recommendedName>
</protein>
<dbReference type="PANTHER" id="PTHR46401:SF2">
    <property type="entry name" value="GLYCOSYLTRANSFERASE WBBK-RELATED"/>
    <property type="match status" value="1"/>
</dbReference>
<dbReference type="PANTHER" id="PTHR46401">
    <property type="entry name" value="GLYCOSYLTRANSFERASE WBBK-RELATED"/>
    <property type="match status" value="1"/>
</dbReference>
<feature type="domain" description="Glycosyltransferase subfamily 4-like N-terminal" evidence="3">
    <location>
        <begin position="50"/>
        <end position="140"/>
    </location>
</feature>
<dbReference type="Gene3D" id="3.40.50.2000">
    <property type="entry name" value="Glycogen Phosphorylase B"/>
    <property type="match status" value="2"/>
</dbReference>
<dbReference type="STRING" id="1797716.A3D07_04175"/>
<sequence length="345" mass="38867">MRIAIDTSPLYTGHESRGIGAYTKNLVEEFKSGKWDFDFIFFDGKNYSVDADLVHYPYFDLFFRTLPLRRDKVRIVTIHDVIPLVFPRHYPAGIKGRINFFFQKIALKNVDAVICDSKTSKVDIANKLSFPKSNIHVIYLAASPSFRKIGDQKFLNEVSEKYRLPKNFALYVGDVNWHKNIVHMLKAVKIAGCDLVMAGKALVDDNIPQTRELNSLIGKLGLSKHIIKTGFIEEDNLAGIYNLAKLTVLPSYYEGFGLPVLESMACGTPVVASNISSIPEISKDNIIFCDPANSQDIAKKIKEVFGLSPRKLDGLSQKLIKESKKYSWHRVAAETANVYRSVLNN</sequence>
<reference evidence="4 5" key="1">
    <citation type="journal article" date="2016" name="Nat. Commun.">
        <title>Thousands of microbial genomes shed light on interconnected biogeochemical processes in an aquifer system.</title>
        <authorList>
            <person name="Anantharaman K."/>
            <person name="Brown C.T."/>
            <person name="Hug L.A."/>
            <person name="Sharon I."/>
            <person name="Castelle C.J."/>
            <person name="Probst A.J."/>
            <person name="Thomas B.C."/>
            <person name="Singh A."/>
            <person name="Wilkins M.J."/>
            <person name="Karaoz U."/>
            <person name="Brodie E.L."/>
            <person name="Williams K.H."/>
            <person name="Hubbard S.S."/>
            <person name="Banfield J.F."/>
        </authorList>
    </citation>
    <scope>NUCLEOTIDE SEQUENCE [LARGE SCALE GENOMIC DNA]</scope>
</reference>
<proteinExistence type="predicted"/>